<dbReference type="Proteomes" id="UP000008810">
    <property type="component" value="Chromosome 3"/>
</dbReference>
<proteinExistence type="predicted"/>
<protein>
    <submittedName>
        <fullName evidence="1 2">Uncharacterized protein</fullName>
    </submittedName>
</protein>
<gene>
    <name evidence="1" type="ORF">BRADI_3g08318v3</name>
</gene>
<dbReference type="EMBL" id="CM000882">
    <property type="protein sequence ID" value="PNT66189.1"/>
    <property type="molecule type" value="Genomic_DNA"/>
</dbReference>
<dbReference type="EnsemblPlants" id="PNT66189">
    <property type="protein sequence ID" value="PNT66189"/>
    <property type="gene ID" value="BRADI_3g08318v3"/>
</dbReference>
<sequence>MMVGMSVCASTMWFSIVICVFVISPTQVVKHRILQGVYESRRGPWCKMYLESECLTLDIAILGRKTLPLISWHATQIQI</sequence>
<reference evidence="1 2" key="1">
    <citation type="journal article" date="2010" name="Nature">
        <title>Genome sequencing and analysis of the model grass Brachypodium distachyon.</title>
        <authorList>
            <consortium name="International Brachypodium Initiative"/>
        </authorList>
    </citation>
    <scope>NUCLEOTIDE SEQUENCE [LARGE SCALE GENOMIC DNA]</scope>
    <source>
        <strain evidence="1 2">Bd21</strain>
    </source>
</reference>
<dbReference type="InParanoid" id="A0A2K2CVY8"/>
<dbReference type="AlphaFoldDB" id="A0A2K2CVY8"/>
<dbReference type="Gramene" id="PNT66189">
    <property type="protein sequence ID" value="PNT66189"/>
    <property type="gene ID" value="BRADI_3g08318v3"/>
</dbReference>
<reference evidence="2" key="3">
    <citation type="submission" date="2018-08" db="UniProtKB">
        <authorList>
            <consortium name="EnsemblPlants"/>
        </authorList>
    </citation>
    <scope>IDENTIFICATION</scope>
    <source>
        <strain evidence="2">cv. Bd21</strain>
    </source>
</reference>
<evidence type="ECO:0000313" key="3">
    <source>
        <dbReference type="Proteomes" id="UP000008810"/>
    </source>
</evidence>
<keyword evidence="3" id="KW-1185">Reference proteome</keyword>
<organism evidence="1">
    <name type="scientific">Brachypodium distachyon</name>
    <name type="common">Purple false brome</name>
    <name type="synonym">Trachynia distachya</name>
    <dbReference type="NCBI Taxonomy" id="15368"/>
    <lineage>
        <taxon>Eukaryota</taxon>
        <taxon>Viridiplantae</taxon>
        <taxon>Streptophyta</taxon>
        <taxon>Embryophyta</taxon>
        <taxon>Tracheophyta</taxon>
        <taxon>Spermatophyta</taxon>
        <taxon>Magnoliopsida</taxon>
        <taxon>Liliopsida</taxon>
        <taxon>Poales</taxon>
        <taxon>Poaceae</taxon>
        <taxon>BOP clade</taxon>
        <taxon>Pooideae</taxon>
        <taxon>Stipodae</taxon>
        <taxon>Brachypodieae</taxon>
        <taxon>Brachypodium</taxon>
    </lineage>
</organism>
<name>A0A2K2CVY8_BRADI</name>
<reference evidence="1" key="2">
    <citation type="submission" date="2017-06" db="EMBL/GenBank/DDBJ databases">
        <title>WGS assembly of Brachypodium distachyon.</title>
        <authorList>
            <consortium name="The International Brachypodium Initiative"/>
            <person name="Lucas S."/>
            <person name="Harmon-Smith M."/>
            <person name="Lail K."/>
            <person name="Tice H."/>
            <person name="Grimwood J."/>
            <person name="Bruce D."/>
            <person name="Barry K."/>
            <person name="Shu S."/>
            <person name="Lindquist E."/>
            <person name="Wang M."/>
            <person name="Pitluck S."/>
            <person name="Vogel J.P."/>
            <person name="Garvin D.F."/>
            <person name="Mockler T.C."/>
            <person name="Schmutz J."/>
            <person name="Rokhsar D."/>
            <person name="Bevan M.W."/>
        </authorList>
    </citation>
    <scope>NUCLEOTIDE SEQUENCE</scope>
    <source>
        <strain evidence="1">Bd21</strain>
    </source>
</reference>
<evidence type="ECO:0000313" key="2">
    <source>
        <dbReference type="EnsemblPlants" id="PNT66189"/>
    </source>
</evidence>
<evidence type="ECO:0000313" key="1">
    <source>
        <dbReference type="EMBL" id="PNT66189.1"/>
    </source>
</evidence>
<accession>A0A2K2CVY8</accession>